<evidence type="ECO:0000313" key="1">
    <source>
        <dbReference type="EMBL" id="PVH25945.1"/>
    </source>
</evidence>
<dbReference type="Proteomes" id="UP000245627">
    <property type="component" value="Unassembled WGS sequence"/>
</dbReference>
<evidence type="ECO:0000313" key="2">
    <source>
        <dbReference type="Proteomes" id="UP000245627"/>
    </source>
</evidence>
<accession>A0A2T8HKL6</accession>
<organism evidence="1 2">
    <name type="scientific">Sphingobacterium corticibacter</name>
    <dbReference type="NCBI Taxonomy" id="2171749"/>
    <lineage>
        <taxon>Bacteria</taxon>
        <taxon>Pseudomonadati</taxon>
        <taxon>Bacteroidota</taxon>
        <taxon>Sphingobacteriia</taxon>
        <taxon>Sphingobacteriales</taxon>
        <taxon>Sphingobacteriaceae</taxon>
        <taxon>Sphingobacterium</taxon>
    </lineage>
</organism>
<name>A0A2T8HKL6_9SPHI</name>
<proteinExistence type="predicted"/>
<protein>
    <submittedName>
        <fullName evidence="1">Uncharacterized protein</fullName>
    </submittedName>
</protein>
<gene>
    <name evidence="1" type="ORF">DC487_08460</name>
</gene>
<dbReference type="EMBL" id="QDKG01000002">
    <property type="protein sequence ID" value="PVH25945.1"/>
    <property type="molecule type" value="Genomic_DNA"/>
</dbReference>
<dbReference type="AlphaFoldDB" id="A0A2T8HKL6"/>
<keyword evidence="2" id="KW-1185">Reference proteome</keyword>
<sequence length="271" mass="32519">MEELTESAIPELLAVKADNEREFYALYSGVQGQLDSIRDKAQKVYEEKIEDLYYQINSAIGVLHPNHRELTSFRMTCSDRYHNDFDRKYQHHFEKLKQSQFTDYEALYSQLMAEHERIKNKFTCHQCGDTIPLTKVYFIVSHLACPSCQTKNTFKPSTLASRLEEIGRGLAEQRTQHLLDKYHQEQQRERDIYHEAHQLKLNISPMKNHRENERYLQQIKELEKRRQDSLALAPQYYQQYQRAMFDEWKRLVPDLAEQTENFYQGLQRRNF</sequence>
<comment type="caution">
    <text evidence="1">The sequence shown here is derived from an EMBL/GenBank/DDBJ whole genome shotgun (WGS) entry which is preliminary data.</text>
</comment>
<reference evidence="1 2" key="1">
    <citation type="submission" date="2018-04" db="EMBL/GenBank/DDBJ databases">
        <title>Sphingobacterium cortibacter sp. nov.</title>
        <authorList>
            <person name="Li Y."/>
        </authorList>
    </citation>
    <scope>NUCLEOTIDE SEQUENCE [LARGE SCALE GENOMIC DNA]</scope>
    <source>
        <strain evidence="1 2">2c-3</strain>
    </source>
</reference>